<evidence type="ECO:0000313" key="2">
    <source>
        <dbReference type="Proteomes" id="UP000271889"/>
    </source>
</evidence>
<name>A0A3P6SUE9_CYLGO</name>
<dbReference type="Proteomes" id="UP000271889">
    <property type="component" value="Unassembled WGS sequence"/>
</dbReference>
<protein>
    <submittedName>
        <fullName evidence="1">Uncharacterized protein</fullName>
    </submittedName>
</protein>
<accession>A0A3P6SUE9</accession>
<reference evidence="1 2" key="1">
    <citation type="submission" date="2018-11" db="EMBL/GenBank/DDBJ databases">
        <authorList>
            <consortium name="Pathogen Informatics"/>
        </authorList>
    </citation>
    <scope>NUCLEOTIDE SEQUENCE [LARGE SCALE GENOMIC DNA]</scope>
</reference>
<keyword evidence="2" id="KW-1185">Reference proteome</keyword>
<dbReference type="OrthoDB" id="5826764at2759"/>
<dbReference type="EMBL" id="UYRV01010108">
    <property type="protein sequence ID" value="VDK57171.1"/>
    <property type="molecule type" value="Genomic_DNA"/>
</dbReference>
<dbReference type="AlphaFoldDB" id="A0A3P6SUE9"/>
<proteinExistence type="predicted"/>
<organism evidence="1 2">
    <name type="scientific">Cylicostephanus goldi</name>
    <name type="common">Nematode worm</name>
    <dbReference type="NCBI Taxonomy" id="71465"/>
    <lineage>
        <taxon>Eukaryota</taxon>
        <taxon>Metazoa</taxon>
        <taxon>Ecdysozoa</taxon>
        <taxon>Nematoda</taxon>
        <taxon>Chromadorea</taxon>
        <taxon>Rhabditida</taxon>
        <taxon>Rhabditina</taxon>
        <taxon>Rhabditomorpha</taxon>
        <taxon>Strongyloidea</taxon>
        <taxon>Strongylidae</taxon>
        <taxon>Cylicostephanus</taxon>
    </lineage>
</organism>
<gene>
    <name evidence="1" type="ORF">CGOC_LOCUS3892</name>
</gene>
<sequence length="82" mass="8989">MLFVHFDCAGTSQEVKALTAMAILAQEIAFRDAGMAFALSSDHTAMGKVLVLIASIHKFYPSTKVLLYDRLEEKEVSQTGPK</sequence>
<evidence type="ECO:0000313" key="1">
    <source>
        <dbReference type="EMBL" id="VDK57171.1"/>
    </source>
</evidence>